<dbReference type="Gene3D" id="1.10.10.10">
    <property type="entry name" value="Winged helix-like DNA-binding domain superfamily/Winged helix DNA-binding domain"/>
    <property type="match status" value="1"/>
</dbReference>
<dbReference type="SUPFAM" id="SSF46689">
    <property type="entry name" value="Homeodomain-like"/>
    <property type="match status" value="1"/>
</dbReference>
<dbReference type="RefSeq" id="WP_118306415.1">
    <property type="nucleotide sequence ID" value="NZ_JAJDKQ010000026.1"/>
</dbReference>
<dbReference type="Pfam" id="PF01418">
    <property type="entry name" value="HTH_6"/>
    <property type="match status" value="1"/>
</dbReference>
<dbReference type="PROSITE" id="PS51071">
    <property type="entry name" value="HTH_RPIR"/>
    <property type="match status" value="1"/>
</dbReference>
<dbReference type="GO" id="GO:0097367">
    <property type="term" value="F:carbohydrate derivative binding"/>
    <property type="evidence" value="ECO:0007669"/>
    <property type="project" value="InterPro"/>
</dbReference>
<dbReference type="CDD" id="cd05013">
    <property type="entry name" value="SIS_RpiR"/>
    <property type="match status" value="1"/>
</dbReference>
<evidence type="ECO:0000259" key="4">
    <source>
        <dbReference type="PROSITE" id="PS51071"/>
    </source>
</evidence>
<reference evidence="6" key="1">
    <citation type="submission" date="2021-10" db="EMBL/GenBank/DDBJ databases">
        <title>Collection of gut derived symbiotic bacterial strains cultured from healthy donors.</title>
        <authorList>
            <person name="Lin H."/>
            <person name="Littmann E."/>
            <person name="Kohout C."/>
            <person name="Pamer E.G."/>
        </authorList>
    </citation>
    <scope>NUCLEOTIDE SEQUENCE</scope>
    <source>
        <strain evidence="6">DFI.5.2</strain>
    </source>
</reference>
<dbReference type="InterPro" id="IPR009057">
    <property type="entry name" value="Homeodomain-like_sf"/>
</dbReference>
<proteinExistence type="predicted"/>
<dbReference type="InterPro" id="IPR001347">
    <property type="entry name" value="SIS_dom"/>
</dbReference>
<dbReference type="PANTHER" id="PTHR30514">
    <property type="entry name" value="GLUCOKINASE"/>
    <property type="match status" value="1"/>
</dbReference>
<evidence type="ECO:0000256" key="2">
    <source>
        <dbReference type="ARBA" id="ARBA00023125"/>
    </source>
</evidence>
<dbReference type="EMBL" id="JAJDKQ010000026">
    <property type="protein sequence ID" value="MCB8562619.1"/>
    <property type="molecule type" value="Genomic_DNA"/>
</dbReference>
<comment type="caution">
    <text evidence="6">The sequence shown here is derived from an EMBL/GenBank/DDBJ whole genome shotgun (WGS) entry which is preliminary data.</text>
</comment>
<protein>
    <submittedName>
        <fullName evidence="6">MurR/RpiR family transcriptional regulator</fullName>
    </submittedName>
</protein>
<dbReference type="PROSITE" id="PS51464">
    <property type="entry name" value="SIS"/>
    <property type="match status" value="1"/>
</dbReference>
<sequence length="257" mass="30183">MIQDLMENVKLTPQEQNIVSYIEQYPKEVMKLNAKELSEKIFVSPPTMNRFIKKLGFNGYFDFQRTFIQEQSMVEETKYRRITKDSYINDIIDTLPLIYQHVFKETQKLTKTDAFIRTINYMLQSKQIDFYANDNNYSEIQTIALKLNSIGIRAQVFNTINSVYLDHINPQETIAFVVSHSGSNKTMIDAAYALRKKRIRVVGVTGRLSQDLELICNENLYIDSYNHHLPHSIMLYGLSIHYIFDVLYTALYFKKIK</sequence>
<dbReference type="InterPro" id="IPR035472">
    <property type="entry name" value="RpiR-like_SIS"/>
</dbReference>
<keyword evidence="3" id="KW-0804">Transcription</keyword>
<organism evidence="6 7">
    <name type="scientific">Faecalibacillus intestinalis</name>
    <dbReference type="NCBI Taxonomy" id="1982626"/>
    <lineage>
        <taxon>Bacteria</taxon>
        <taxon>Bacillati</taxon>
        <taxon>Bacillota</taxon>
        <taxon>Erysipelotrichia</taxon>
        <taxon>Erysipelotrichales</taxon>
        <taxon>Coprobacillaceae</taxon>
        <taxon>Faecalibacillus</taxon>
    </lineage>
</organism>
<feature type="domain" description="SIS" evidence="5">
    <location>
        <begin position="118"/>
        <end position="249"/>
    </location>
</feature>
<dbReference type="PANTHER" id="PTHR30514:SF10">
    <property type="entry name" value="MURR_RPIR FAMILY TRANSCRIPTIONAL REGULATOR"/>
    <property type="match status" value="1"/>
</dbReference>
<dbReference type="Pfam" id="PF01380">
    <property type="entry name" value="SIS"/>
    <property type="match status" value="1"/>
</dbReference>
<name>A0AAW4VMC9_9FIRM</name>
<dbReference type="GO" id="GO:0003700">
    <property type="term" value="F:DNA-binding transcription factor activity"/>
    <property type="evidence" value="ECO:0007669"/>
    <property type="project" value="InterPro"/>
</dbReference>
<gene>
    <name evidence="6" type="ORF">LJD74_11530</name>
</gene>
<evidence type="ECO:0000259" key="5">
    <source>
        <dbReference type="PROSITE" id="PS51464"/>
    </source>
</evidence>
<dbReference type="AlphaFoldDB" id="A0AAW4VMC9"/>
<accession>A0AAW4VMC9</accession>
<dbReference type="InterPro" id="IPR047640">
    <property type="entry name" value="RpiR-like"/>
</dbReference>
<dbReference type="Gene3D" id="3.40.50.10490">
    <property type="entry name" value="Glucose-6-phosphate isomerase like protein, domain 1"/>
    <property type="match status" value="1"/>
</dbReference>
<feature type="domain" description="HTH rpiR-type" evidence="4">
    <location>
        <begin position="1"/>
        <end position="74"/>
    </location>
</feature>
<evidence type="ECO:0000256" key="1">
    <source>
        <dbReference type="ARBA" id="ARBA00023015"/>
    </source>
</evidence>
<dbReference type="GO" id="GO:1901135">
    <property type="term" value="P:carbohydrate derivative metabolic process"/>
    <property type="evidence" value="ECO:0007669"/>
    <property type="project" value="InterPro"/>
</dbReference>
<evidence type="ECO:0000313" key="7">
    <source>
        <dbReference type="Proteomes" id="UP001197827"/>
    </source>
</evidence>
<keyword evidence="2" id="KW-0238">DNA-binding</keyword>
<evidence type="ECO:0000256" key="3">
    <source>
        <dbReference type="ARBA" id="ARBA00023163"/>
    </source>
</evidence>
<dbReference type="InterPro" id="IPR046348">
    <property type="entry name" value="SIS_dom_sf"/>
</dbReference>
<evidence type="ECO:0000313" key="6">
    <source>
        <dbReference type="EMBL" id="MCB8562619.1"/>
    </source>
</evidence>
<keyword evidence="1" id="KW-0805">Transcription regulation</keyword>
<dbReference type="InterPro" id="IPR000281">
    <property type="entry name" value="HTH_RpiR"/>
</dbReference>
<dbReference type="SUPFAM" id="SSF53697">
    <property type="entry name" value="SIS domain"/>
    <property type="match status" value="1"/>
</dbReference>
<dbReference type="InterPro" id="IPR036388">
    <property type="entry name" value="WH-like_DNA-bd_sf"/>
</dbReference>
<dbReference type="Proteomes" id="UP001197827">
    <property type="component" value="Unassembled WGS sequence"/>
</dbReference>
<dbReference type="GO" id="GO:0003677">
    <property type="term" value="F:DNA binding"/>
    <property type="evidence" value="ECO:0007669"/>
    <property type="project" value="UniProtKB-KW"/>
</dbReference>